<keyword evidence="3" id="KW-0812">Transmembrane</keyword>
<evidence type="ECO:0000259" key="7">
    <source>
        <dbReference type="Pfam" id="PF00593"/>
    </source>
</evidence>
<dbReference type="Pfam" id="PF13715">
    <property type="entry name" value="CarbopepD_reg_2"/>
    <property type="match status" value="1"/>
</dbReference>
<dbReference type="Pfam" id="PF00593">
    <property type="entry name" value="TonB_dep_Rec_b-barrel"/>
    <property type="match status" value="1"/>
</dbReference>
<dbReference type="Gene3D" id="2.170.130.10">
    <property type="entry name" value="TonB-dependent receptor, plug domain"/>
    <property type="match status" value="1"/>
</dbReference>
<dbReference type="InterPro" id="IPR000531">
    <property type="entry name" value="Beta-barrel_TonB"/>
</dbReference>
<dbReference type="InterPro" id="IPR037066">
    <property type="entry name" value="Plug_dom_sf"/>
</dbReference>
<keyword evidence="9" id="KW-0675">Receptor</keyword>
<dbReference type="InterPro" id="IPR012910">
    <property type="entry name" value="Plug_dom"/>
</dbReference>
<feature type="domain" description="TonB-dependent receptor plug" evidence="8">
    <location>
        <begin position="149"/>
        <end position="269"/>
    </location>
</feature>
<dbReference type="EMBL" id="SNRY01001144">
    <property type="protein sequence ID" value="KAA6333189.1"/>
    <property type="molecule type" value="Genomic_DNA"/>
</dbReference>
<evidence type="ECO:0000313" key="9">
    <source>
        <dbReference type="EMBL" id="KAA6333189.1"/>
    </source>
</evidence>
<keyword evidence="6" id="KW-0998">Cell outer membrane</keyword>
<comment type="subcellular location">
    <subcellularLocation>
        <location evidence="1">Cell outer membrane</location>
        <topology evidence="1">Multi-pass membrane protein</topology>
    </subcellularLocation>
</comment>
<accession>A0A5J4RHM6</accession>
<dbReference type="Pfam" id="PF07715">
    <property type="entry name" value="Plug"/>
    <property type="match status" value="1"/>
</dbReference>
<proteinExistence type="predicted"/>
<dbReference type="InterPro" id="IPR023997">
    <property type="entry name" value="TonB-dep_OMP_SusC/RagA_CS"/>
</dbReference>
<dbReference type="FunFam" id="2.170.130.10:FF:000008">
    <property type="entry name" value="SusC/RagA family TonB-linked outer membrane protein"/>
    <property type="match status" value="1"/>
</dbReference>
<keyword evidence="2" id="KW-0813">Transport</keyword>
<reference evidence="9" key="1">
    <citation type="submission" date="2019-03" db="EMBL/GenBank/DDBJ databases">
        <title>Single cell metagenomics reveals metabolic interactions within the superorganism composed of flagellate Streblomastix strix and complex community of Bacteroidetes bacteria on its surface.</title>
        <authorList>
            <person name="Treitli S.C."/>
            <person name="Kolisko M."/>
            <person name="Husnik F."/>
            <person name="Keeling P."/>
            <person name="Hampl V."/>
        </authorList>
    </citation>
    <scope>NUCLEOTIDE SEQUENCE</scope>
    <source>
        <strain evidence="9">STM</strain>
    </source>
</reference>
<dbReference type="NCBIfam" id="TIGR04056">
    <property type="entry name" value="OMP_RagA_SusC"/>
    <property type="match status" value="1"/>
</dbReference>
<dbReference type="FunFam" id="2.60.40.1120:FF:000003">
    <property type="entry name" value="Outer membrane protein Omp121"/>
    <property type="match status" value="1"/>
</dbReference>
<protein>
    <submittedName>
        <fullName evidence="9">TonB-dependent receptor SusC</fullName>
    </submittedName>
</protein>
<evidence type="ECO:0000256" key="3">
    <source>
        <dbReference type="ARBA" id="ARBA00022692"/>
    </source>
</evidence>
<dbReference type="InterPro" id="IPR023996">
    <property type="entry name" value="TonB-dep_OMP_SusC/RagA"/>
</dbReference>
<evidence type="ECO:0000256" key="4">
    <source>
        <dbReference type="ARBA" id="ARBA00023077"/>
    </source>
</evidence>
<dbReference type="InterPro" id="IPR039426">
    <property type="entry name" value="TonB-dep_rcpt-like"/>
</dbReference>
<dbReference type="PROSITE" id="PS52016">
    <property type="entry name" value="TONB_DEPENDENT_REC_3"/>
    <property type="match status" value="1"/>
</dbReference>
<organism evidence="9">
    <name type="scientific">termite gut metagenome</name>
    <dbReference type="NCBI Taxonomy" id="433724"/>
    <lineage>
        <taxon>unclassified sequences</taxon>
        <taxon>metagenomes</taxon>
        <taxon>organismal metagenomes</taxon>
    </lineage>
</organism>
<dbReference type="Gene3D" id="2.60.40.1120">
    <property type="entry name" value="Carboxypeptidase-like, regulatory domain"/>
    <property type="match status" value="1"/>
</dbReference>
<sequence length="1059" mass="115373">MKKRSLMLWSSFEMNHSFLKCVKIIIFLLVVYAYPFGVGKAENSDVITTPSVAISQQSKKIVTGIVLDPVGEPIIGANIVEKGVSNGTVSDIDGKFSLEVSPNAKLVVSFIGYNILEVTVGNQTNLRITLSENLLGLEEVVVVGYGTVKKRDLTGSVSSVGAEDLKKVPVTSFDQAIQGRAAGVQVTQASSAPGGRVMIRVRGGNSLTSSNEPLYVVDGYPIYAGSSAGGNGAGQNPLSTINTSDIVSIEILKDASATAIYGARGANGVVLITTKRGQQGRTQVTFDGYYGTQTIAHKLDMMNAQEYAILVNEARTNDKQAAVFPNPNDLYNFPDPASLGKGVDWQDEIFRSAPVQSYNVGINGGNENTKFSIGGSYFGQEGIIKNSDFQRASARMNLDVKLAKTLSLATSVTASHVWGNTGTSEAGGGSTSSIVWSTISMPPTVPIYQQDGSYTMVNRTPGGTPTSNPVPIVEYSTNSQEIDRFLGSVDANWEIFKNLILKVTFGTDISSANRKVYWPTQTYQGFNANGEASQANQKMSSYLNENTVTYSNVFGEHSINAVAGYTRQTFISQNFSAGSKNFSTDLYKADNLDAGTVYAQPASEKEQSQLASYLGRVNYIFRDKYLFTFTARADGSSKFGVNNKWAFFPSAALAWRLSEEEFMKPIESLTNLKLRASFGTTGNQAISSYSSLATLGTMNYPIGGTLNAGVGPNRIPNPDLKWETTATTDFGFDLGLFGNRLNLVFDYYYKKTTDLLWNISTPSTTGFTTMFKNIGSLENKGVEISLGGDIFVDTFKWNSQVNWSLNRNKVLEIPGYTPSVQGEISGHLKVNGSWLEPGLPVGVWNLLKYDGVFQDQAQLDKGPRSSANDVLGDARFVDKNGDGKINYTDDRMIVGDPNPDFIFGWSNNFAYKGFDLSVYLQGSYGNDIINVERAETNISGPWGNQRREILDRWTPTHTNTSVPRARVTVDPLILQSDWLIEDGSYVRVKTVSLGYTFNKISFMNSLRVYVSALNLLTFTNYSGFDPEVNTMGNNNLQFGVDYTAYPSAKSFMFGVSAAF</sequence>
<evidence type="ECO:0000256" key="6">
    <source>
        <dbReference type="ARBA" id="ARBA00023237"/>
    </source>
</evidence>
<feature type="domain" description="TonB-dependent receptor-like beta-barrel" evidence="7">
    <location>
        <begin position="461"/>
        <end position="1015"/>
    </location>
</feature>
<evidence type="ECO:0000256" key="2">
    <source>
        <dbReference type="ARBA" id="ARBA00022448"/>
    </source>
</evidence>
<dbReference type="Gene3D" id="2.40.170.20">
    <property type="entry name" value="TonB-dependent receptor, beta-barrel domain"/>
    <property type="match status" value="1"/>
</dbReference>
<dbReference type="GO" id="GO:0009279">
    <property type="term" value="C:cell outer membrane"/>
    <property type="evidence" value="ECO:0007669"/>
    <property type="project" value="UniProtKB-SubCell"/>
</dbReference>
<comment type="caution">
    <text evidence="9">The sequence shown here is derived from an EMBL/GenBank/DDBJ whole genome shotgun (WGS) entry which is preliminary data.</text>
</comment>
<dbReference type="SUPFAM" id="SSF56935">
    <property type="entry name" value="Porins"/>
    <property type="match status" value="1"/>
</dbReference>
<dbReference type="NCBIfam" id="TIGR04057">
    <property type="entry name" value="SusC_RagA_signa"/>
    <property type="match status" value="1"/>
</dbReference>
<keyword evidence="5" id="KW-0472">Membrane</keyword>
<dbReference type="AlphaFoldDB" id="A0A5J4RHM6"/>
<name>A0A5J4RHM6_9ZZZZ</name>
<gene>
    <name evidence="9" type="ORF">EZS27_018373</name>
</gene>
<dbReference type="InterPro" id="IPR036942">
    <property type="entry name" value="Beta-barrel_TonB_sf"/>
</dbReference>
<dbReference type="SUPFAM" id="SSF49464">
    <property type="entry name" value="Carboxypeptidase regulatory domain-like"/>
    <property type="match status" value="1"/>
</dbReference>
<keyword evidence="4" id="KW-0798">TonB box</keyword>
<evidence type="ECO:0000259" key="8">
    <source>
        <dbReference type="Pfam" id="PF07715"/>
    </source>
</evidence>
<dbReference type="InterPro" id="IPR008969">
    <property type="entry name" value="CarboxyPept-like_regulatory"/>
</dbReference>
<evidence type="ECO:0000256" key="1">
    <source>
        <dbReference type="ARBA" id="ARBA00004571"/>
    </source>
</evidence>
<evidence type="ECO:0000256" key="5">
    <source>
        <dbReference type="ARBA" id="ARBA00023136"/>
    </source>
</evidence>